<organism evidence="7 8">
    <name type="scientific">Trifolium subterraneum</name>
    <name type="common">Subterranean clover</name>
    <dbReference type="NCBI Taxonomy" id="3900"/>
    <lineage>
        <taxon>Eukaryota</taxon>
        <taxon>Viridiplantae</taxon>
        <taxon>Streptophyta</taxon>
        <taxon>Embryophyta</taxon>
        <taxon>Tracheophyta</taxon>
        <taxon>Spermatophyta</taxon>
        <taxon>Magnoliopsida</taxon>
        <taxon>eudicotyledons</taxon>
        <taxon>Gunneridae</taxon>
        <taxon>Pentapetalae</taxon>
        <taxon>rosids</taxon>
        <taxon>fabids</taxon>
        <taxon>Fabales</taxon>
        <taxon>Fabaceae</taxon>
        <taxon>Papilionoideae</taxon>
        <taxon>50 kb inversion clade</taxon>
        <taxon>NPAAA clade</taxon>
        <taxon>Hologalegina</taxon>
        <taxon>IRL clade</taxon>
        <taxon>Trifolieae</taxon>
        <taxon>Trifolium</taxon>
    </lineage>
</organism>
<evidence type="ECO:0000256" key="1">
    <source>
        <dbReference type="ARBA" id="ARBA00022750"/>
    </source>
</evidence>
<feature type="domain" description="Retroviral polymerase SH3-like" evidence="6">
    <location>
        <begin position="535"/>
        <end position="595"/>
    </location>
</feature>
<feature type="region of interest" description="Disordered" evidence="2">
    <location>
        <begin position="289"/>
        <end position="312"/>
    </location>
</feature>
<dbReference type="CDD" id="cd09272">
    <property type="entry name" value="RNase_HI_RT_Ty1"/>
    <property type="match status" value="1"/>
</dbReference>
<dbReference type="PANTHER" id="PTHR11439:SF498">
    <property type="entry name" value="DNAK FAMILY PROTEIN"/>
    <property type="match status" value="1"/>
</dbReference>
<feature type="compositionally biased region" description="Polar residues" evidence="2">
    <location>
        <begin position="655"/>
        <end position="667"/>
    </location>
</feature>
<reference evidence="8" key="1">
    <citation type="journal article" date="2017" name="Front. Plant Sci.">
        <title>Climate Clever Clovers: New Paradigm to Reduce the Environmental Footprint of Ruminants by Breeding Low Methanogenic Forages Utilizing Haplotype Variation.</title>
        <authorList>
            <person name="Kaur P."/>
            <person name="Appels R."/>
            <person name="Bayer P.E."/>
            <person name="Keeble-Gagnere G."/>
            <person name="Wang J."/>
            <person name="Hirakawa H."/>
            <person name="Shirasawa K."/>
            <person name="Vercoe P."/>
            <person name="Stefanova K."/>
            <person name="Durmic Z."/>
            <person name="Nichols P."/>
            <person name="Revell C."/>
            <person name="Isobe S.N."/>
            <person name="Edwards D."/>
            <person name="Erskine W."/>
        </authorList>
    </citation>
    <scope>NUCLEOTIDE SEQUENCE [LARGE SCALE GENOMIC DNA]</scope>
    <source>
        <strain evidence="8">cv. Daliak</strain>
    </source>
</reference>
<keyword evidence="1" id="KW-0064">Aspartyl protease</keyword>
<dbReference type="InterPro" id="IPR013103">
    <property type="entry name" value="RVT_2"/>
</dbReference>
<feature type="domain" description="GAG-pre-integrase" evidence="4">
    <location>
        <begin position="432"/>
        <end position="499"/>
    </location>
</feature>
<dbReference type="Pfam" id="PF22936">
    <property type="entry name" value="Pol_BBD"/>
    <property type="match status" value="1"/>
</dbReference>
<dbReference type="Pfam" id="PF25597">
    <property type="entry name" value="SH3_retrovirus"/>
    <property type="match status" value="1"/>
</dbReference>
<dbReference type="InterPro" id="IPR025724">
    <property type="entry name" value="GAG-pre-integrase_dom"/>
</dbReference>
<dbReference type="OrthoDB" id="414945at2759"/>
<keyword evidence="8" id="KW-1185">Reference proteome</keyword>
<name>A0A2Z6NBP3_TRISU</name>
<evidence type="ECO:0000313" key="7">
    <source>
        <dbReference type="EMBL" id="GAU39523.1"/>
    </source>
</evidence>
<keyword evidence="1" id="KW-0378">Hydrolase</keyword>
<dbReference type="AlphaFoldDB" id="A0A2Z6NBP3"/>
<evidence type="ECO:0000256" key="2">
    <source>
        <dbReference type="SAM" id="MobiDB-lite"/>
    </source>
</evidence>
<dbReference type="InterPro" id="IPR054722">
    <property type="entry name" value="PolX-like_BBD"/>
</dbReference>
<protein>
    <recommendedName>
        <fullName evidence="9">Reverse transcriptase Ty1/copia-type domain-containing protein</fullName>
    </recommendedName>
</protein>
<dbReference type="EMBL" id="DF973766">
    <property type="protein sequence ID" value="GAU39523.1"/>
    <property type="molecule type" value="Genomic_DNA"/>
</dbReference>
<gene>
    <name evidence="7" type="ORF">TSUD_222930</name>
</gene>
<dbReference type="PANTHER" id="PTHR11439">
    <property type="entry name" value="GAG-POL-RELATED RETROTRANSPOSON"/>
    <property type="match status" value="1"/>
</dbReference>
<evidence type="ECO:0000259" key="5">
    <source>
        <dbReference type="Pfam" id="PF22936"/>
    </source>
</evidence>
<dbReference type="Proteomes" id="UP000242715">
    <property type="component" value="Unassembled WGS sequence"/>
</dbReference>
<dbReference type="GO" id="GO:0004190">
    <property type="term" value="F:aspartic-type endopeptidase activity"/>
    <property type="evidence" value="ECO:0007669"/>
    <property type="project" value="UniProtKB-KW"/>
</dbReference>
<dbReference type="SUPFAM" id="SSF56672">
    <property type="entry name" value="DNA/RNA polymerases"/>
    <property type="match status" value="1"/>
</dbReference>
<dbReference type="InterPro" id="IPR043502">
    <property type="entry name" value="DNA/RNA_pol_sf"/>
</dbReference>
<keyword evidence="1" id="KW-0645">Protease</keyword>
<feature type="compositionally biased region" description="Low complexity" evidence="2">
    <location>
        <begin position="289"/>
        <end position="302"/>
    </location>
</feature>
<feature type="domain" description="Retrovirus-related Pol polyprotein from transposon TNT 1-94-like beta-barrel" evidence="5">
    <location>
        <begin position="327"/>
        <end position="401"/>
    </location>
</feature>
<evidence type="ECO:0000259" key="3">
    <source>
        <dbReference type="Pfam" id="PF07727"/>
    </source>
</evidence>
<accession>A0A2Z6NBP3</accession>
<dbReference type="InterPro" id="IPR057670">
    <property type="entry name" value="SH3_retrovirus"/>
</dbReference>
<feature type="region of interest" description="Disordered" evidence="2">
    <location>
        <begin position="611"/>
        <end position="667"/>
    </location>
</feature>
<proteinExistence type="predicted"/>
<evidence type="ECO:0000313" key="8">
    <source>
        <dbReference type="Proteomes" id="UP000242715"/>
    </source>
</evidence>
<evidence type="ECO:0000259" key="6">
    <source>
        <dbReference type="Pfam" id="PF25597"/>
    </source>
</evidence>
<dbReference type="Pfam" id="PF13976">
    <property type="entry name" value="gag_pre-integrs"/>
    <property type="match status" value="1"/>
</dbReference>
<evidence type="ECO:0000259" key="4">
    <source>
        <dbReference type="Pfam" id="PF13976"/>
    </source>
</evidence>
<dbReference type="Pfam" id="PF07727">
    <property type="entry name" value="RVT_2"/>
    <property type="match status" value="1"/>
</dbReference>
<feature type="domain" description="Reverse transcriptase Ty1/copia-type" evidence="3">
    <location>
        <begin position="724"/>
        <end position="963"/>
    </location>
</feature>
<evidence type="ECO:0008006" key="9">
    <source>
        <dbReference type="Google" id="ProtNLM"/>
    </source>
</evidence>
<sequence>MRRALGGKLKLEFIDGTNPIVSDPFDPSFRAWNRCNMLVHSWIMNSVSDSIAQSLVFMENALDVWNDLKERFAQADLIRISEIQQEIYALKQDSRFVTEFYSDLKLLWEELEIYMPIPNCSCRQRCTCEAMRAARNNHNLLYIIRFLTGLNESFAMVKSQILLIDPLPPMNNVFSMVLQHERQLSAHISDDSKILINAAKYRGSSSSSFKPPNRVCTLCGKDNHIVENCFKKHGLPPHFRKASSSNNAMVEGGFDDTAGATESTIGSNTITQDQALQLISLLQSSFPNSNSDNASSSKAGSNEFTGHTSVNPGNVSGSSNACSLGNWILDSGASHHICNTVQWFHSYNEITPIRVKLPNGNHVFAKQSGIVKFSSSLILTDVLCVPNFSVNLLSVSQLCKNSKYILQFNDNQCSIQDTATKMMIGFADGIEGLYYLVLQDDEVHIHAAEGSDNIIPNQALWHFRLGHPSLSRLHSLHSKFPYITVDDKGVCDVCHLARQKKIPMIPTPLLNHKSPFELLHNEIPDLLHLKVFGSLTYASTLQAHRTKLEPRGRKCIFLGYKQGVKGTILYDLNSKEIFVSRNVTHHDHILPYTSPTSPKWHYHLSFSTHTPPSHSEHISQDHSPTLHPSSPLTDIIDSDITDQSSPPSTIEPSLPHNSPSSVSDTAALTPNVRPSRARHAPNHLSDYVCNHSIASSKSSHSACKFDCWKKAMNDELEALTKTGTWTLVDLPPLAKPIGSKWVYKIKYRADGTIERYKARLVAKGYNQIEGLDFIDTFSPVAKLTTVRTLLAIASIKHWHLHQLDVNNAFLHGELTENVYMHIPDGVVPSKPGQVCKLLKSLYGLKQASRMWYEKLTSLLIHEGYTQSSADYSLFTLHSASDFTAILVYVDDIILAGTSIAEFDRIKGILDSQFKIKDLGTLKYFLGLEVAQSREGINISQRKYCLDLLHDSGLLGAKPSVTPLDPAIKLYNDDAKPYDDISSYRRLVGKLLYLTNTRPDIAYATQQLSQFLHKPTWTHYNAACRVVKYLKQNPGRGLLFPRASDLQLLGFSDADWAGCVDTRRSTTGYCFFIGSSLISWKAKKQLTVSRSSSEAEYRALSSTTCELIWLLSLINDLKIQCDKPPVIYCDSQSAMHIASNPVFHERTKHLEIDCHLVREKVQQGILRLLPISTQDQLADCLTKALPGPKFSSIISKLGLKDIYHPKLEGGC</sequence>